<reference evidence="6" key="2">
    <citation type="journal article" date="2020" name="BMC">
        <title>Leishmania infection induces a limited differential gene expression in the sand fly midgut.</title>
        <authorList>
            <person name="Coutinho-Abreu I.V."/>
            <person name="Serafim T.D."/>
            <person name="Meneses C."/>
            <person name="Kamhawi S."/>
            <person name="Oliveira F."/>
            <person name="Valenzuela J.G."/>
        </authorList>
    </citation>
    <scope>NUCLEOTIDE SEQUENCE</scope>
    <source>
        <strain evidence="6">Jacobina</strain>
        <tissue evidence="6">Midgut</tissue>
    </source>
</reference>
<dbReference type="GO" id="GO:0016787">
    <property type="term" value="F:hydrolase activity"/>
    <property type="evidence" value="ECO:0007669"/>
    <property type="project" value="UniProtKB-KW"/>
</dbReference>
<dbReference type="SUPFAM" id="SSF101790">
    <property type="entry name" value="Aminomethyltransferase beta-barrel domain"/>
    <property type="match status" value="1"/>
</dbReference>
<evidence type="ECO:0000313" key="8">
    <source>
        <dbReference type="Proteomes" id="UP000092461"/>
    </source>
</evidence>
<evidence type="ECO:0000313" key="7">
    <source>
        <dbReference type="EnsemblMetazoa" id="LLOJ008923-PA"/>
    </source>
</evidence>
<dbReference type="EMBL" id="AJWK01030434">
    <property type="status" value="NOT_ANNOTATED_CDS"/>
    <property type="molecule type" value="Genomic_DNA"/>
</dbReference>
<dbReference type="EnsemblMetazoa" id="LLOJ008923-RA">
    <property type="protein sequence ID" value="LLOJ008923-PA"/>
    <property type="gene ID" value="LLOJ008923"/>
</dbReference>
<feature type="domain" description="FAD dependent oxidoreductase" evidence="3">
    <location>
        <begin position="9"/>
        <end position="240"/>
    </location>
</feature>
<keyword evidence="2" id="KW-0378">Hydrolase</keyword>
<dbReference type="SUPFAM" id="SSF51905">
    <property type="entry name" value="FAD/NAD(P)-binding domain"/>
    <property type="match status" value="2"/>
</dbReference>
<dbReference type="GO" id="GO:0008480">
    <property type="term" value="F:sarcosine dehydrogenase activity"/>
    <property type="evidence" value="ECO:0007669"/>
    <property type="project" value="TreeGrafter"/>
</dbReference>
<reference evidence="7" key="3">
    <citation type="submission" date="2020-05" db="UniProtKB">
        <authorList>
            <consortium name="EnsemblMetazoa"/>
        </authorList>
    </citation>
    <scope>IDENTIFICATION</scope>
    <source>
        <strain evidence="7">Jacobina</strain>
    </source>
</reference>
<dbReference type="SUPFAM" id="SSF103025">
    <property type="entry name" value="Folate-binding domain"/>
    <property type="match status" value="1"/>
</dbReference>
<dbReference type="FunFam" id="3.50.50.60:FF:000769">
    <property type="entry name" value="Sarcosine dehydrogenase"/>
    <property type="match status" value="1"/>
</dbReference>
<dbReference type="Pfam" id="PF16350">
    <property type="entry name" value="FAO_M"/>
    <property type="match status" value="1"/>
</dbReference>
<dbReference type="GO" id="GO:0005759">
    <property type="term" value="C:mitochondrial matrix"/>
    <property type="evidence" value="ECO:0007669"/>
    <property type="project" value="TreeGrafter"/>
</dbReference>
<dbReference type="InterPro" id="IPR029043">
    <property type="entry name" value="GcvT/YgfZ_C"/>
</dbReference>
<dbReference type="SUPFAM" id="SSF54373">
    <property type="entry name" value="FAD-linked reductases, C-terminal domain"/>
    <property type="match status" value="1"/>
</dbReference>
<accession>A0A1B0CVD8</accession>
<evidence type="ECO:0000256" key="1">
    <source>
        <dbReference type="ARBA" id="ARBA00008609"/>
    </source>
</evidence>
<dbReference type="Pfam" id="PF01571">
    <property type="entry name" value="GCV_T"/>
    <property type="match status" value="1"/>
</dbReference>
<dbReference type="InterPro" id="IPR006076">
    <property type="entry name" value="FAD-dep_OxRdtase"/>
</dbReference>
<feature type="domain" description="GCVT N-terminal" evidence="4">
    <location>
        <begin position="657"/>
        <end position="954"/>
    </location>
</feature>
<evidence type="ECO:0000259" key="4">
    <source>
        <dbReference type="Pfam" id="PF01571"/>
    </source>
</evidence>
<dbReference type="Gene3D" id="3.30.1360.120">
    <property type="entry name" value="Probable tRNA modification gtpase trme, domain 1"/>
    <property type="match status" value="1"/>
</dbReference>
<evidence type="ECO:0000256" key="2">
    <source>
        <dbReference type="ARBA" id="ARBA00022801"/>
    </source>
</evidence>
<reference evidence="8" key="1">
    <citation type="submission" date="2012-05" db="EMBL/GenBank/DDBJ databases">
        <title>Whole Genome Assembly of Lutzomyia longipalpis.</title>
        <authorList>
            <person name="Richards S."/>
            <person name="Qu C."/>
            <person name="Dillon R."/>
            <person name="Worley K."/>
            <person name="Scherer S."/>
            <person name="Batterton M."/>
            <person name="Taylor A."/>
            <person name="Hawes A."/>
            <person name="Hernandez B."/>
            <person name="Kovar C."/>
            <person name="Mandapat C."/>
            <person name="Pham C."/>
            <person name="Qu C."/>
            <person name="Jing C."/>
            <person name="Bess C."/>
            <person name="Bandaranaike D."/>
            <person name="Ngo D."/>
            <person name="Ongeri F."/>
            <person name="Arias F."/>
            <person name="Lara F."/>
            <person name="Weissenberger G."/>
            <person name="Kamau G."/>
            <person name="Han H."/>
            <person name="Shen H."/>
            <person name="Dinh H."/>
            <person name="Khalil I."/>
            <person name="Jones J."/>
            <person name="Shafer J."/>
            <person name="Jayaseelan J."/>
            <person name="Quiroz J."/>
            <person name="Blankenburg K."/>
            <person name="Nguyen L."/>
            <person name="Jackson L."/>
            <person name="Francisco L."/>
            <person name="Tang L.-Y."/>
            <person name="Pu L.-L."/>
            <person name="Perales L."/>
            <person name="Lorensuhewa L."/>
            <person name="Munidasa M."/>
            <person name="Coyle M."/>
            <person name="Taylor M."/>
            <person name="Puazo M."/>
            <person name="Firestine M."/>
            <person name="Scheel M."/>
            <person name="Javaid M."/>
            <person name="Wang M."/>
            <person name="Li M."/>
            <person name="Tabassum N."/>
            <person name="Saada N."/>
            <person name="Osuji N."/>
            <person name="Aqrawi P."/>
            <person name="Fu Q."/>
            <person name="Thornton R."/>
            <person name="Raj R."/>
            <person name="Goodspeed R."/>
            <person name="Mata R."/>
            <person name="Najjar R."/>
            <person name="Gubbala S."/>
            <person name="Lee S."/>
            <person name="Denson S."/>
            <person name="Patil S."/>
            <person name="Macmil S."/>
            <person name="Qi S."/>
            <person name="Matskevitch T."/>
            <person name="Palculict T."/>
            <person name="Mathew T."/>
            <person name="Vee V."/>
            <person name="Velamala V."/>
            <person name="Korchina V."/>
            <person name="Cai W."/>
            <person name="Liu W."/>
            <person name="Dai W."/>
            <person name="Zou X."/>
            <person name="Zhu Y."/>
            <person name="Zhang Y."/>
            <person name="Wu Y.-Q."/>
            <person name="Xin Y."/>
            <person name="Nazarath L."/>
            <person name="Kovar C."/>
            <person name="Han Y."/>
            <person name="Muzny D."/>
            <person name="Gibbs R."/>
        </authorList>
    </citation>
    <scope>NUCLEOTIDE SEQUENCE [LARGE SCALE GENOMIC DNA]</scope>
    <source>
        <strain evidence="8">Jacobina</strain>
    </source>
</reference>
<dbReference type="Gene3D" id="3.30.9.10">
    <property type="entry name" value="D-Amino Acid Oxidase, subunit A, domain 2"/>
    <property type="match status" value="1"/>
</dbReference>
<dbReference type="Gene3D" id="3.50.50.60">
    <property type="entry name" value="FAD/NAD(P)-binding domain"/>
    <property type="match status" value="3"/>
</dbReference>
<sequence>MSCTVPFNERGIKAVLLERSKITSGTTWHTAGLVWRLRPNDVEIQLLASSRNLFMNLESESGHDPGFIMNGGLFIAHNDVRMDEYRRLATIGKCFNIESHLISPDETQKLFPLLDPKTFTGALYSPGDGVIDPAMLCTALTRQAVKNGGQVFEECPVLDLEVGQGFLGPQDVRGVVTPYGTIKTNTVVNATGVWGRDVIEKYGLHLPLIPMRHAYIVTEPMDGVKGLPNIRDHDFSIYFRIQGGGSAGCHALYHLTKRGIKAVLLERSKITSGTTWHTAGLVWRLRPNDVEIQLLASSRNLFMNLESESGHDPGFIMNGGLFIAHNDVRMDEYRRLATIGKCFNIESHLISPDETQKLFPLLDPKTFTGALYSPGDGVIDPAMLCTALTRQAVKNGGQVFEECPVLDLEVGQGFLGPQDVRGVVTPYGTIKTNTVVNATGVWGRDVIEKYGLHLPLIPMRHAYIVTEPMDGVKGLPNIRDHDFSIYFRIQGESICLGGYENCPILLDKVPPDFQFGLYELDWTVFESNYQGAAVLCPPFESAGIKSTICGPESFTPDHKPLMGWDRRLDGLFHSCGYNSAGMMLGGGCGEQVAEWIINGSPSLHMFPYDVTRFLPKQTRDHNWATERSHESYAKNYSIVFPYDQPLAGRNFIQDPFHRQMIQYFAVMEEKQGWERPGYFLTESFAKVPPYHWYGSYGHKKPADSSYEEQLKADYRFGFSENHDLIGEEATACRNNVVVFNLSYFCKVYLTGRDADKAAEYLFTGDTAKSINKTIYTCALNDRGGVEADVTVSVIDSGIGEPHAPILKRPGYYIVAGGASAYHTITHLKYAILDKAFRAQITDVTQDLGVLSLQGRNSREILGKLTDYDLSNESLPPNSTAIMKLKLPAGEQNVRVIRVSFVGELGYELHIPKAYCEQVFNAVMDGGSPLGLRNAGYRSLYSLSIDEQIPIWGLEAVYRNGEMVGHLRRGEYGYTLQKPIGQAYIRKPNGEKMDDEFLKTGTTKLKLWENSTKPRVT</sequence>
<protein>
    <submittedName>
        <fullName evidence="6">Putative dimethylglycine dehydrogenase</fullName>
    </submittedName>
</protein>
<dbReference type="GO" id="GO:1901053">
    <property type="term" value="P:sarcosine catabolic process"/>
    <property type="evidence" value="ECO:0007669"/>
    <property type="project" value="TreeGrafter"/>
</dbReference>
<dbReference type="PROSITE" id="PS00136">
    <property type="entry name" value="SUBTILASE_ASP"/>
    <property type="match status" value="1"/>
</dbReference>
<dbReference type="InterPro" id="IPR032503">
    <property type="entry name" value="FAO_M"/>
</dbReference>
<name>A0A1B0CVD8_LUTLO</name>
<evidence type="ECO:0000259" key="5">
    <source>
        <dbReference type="Pfam" id="PF16350"/>
    </source>
</evidence>
<keyword evidence="8" id="KW-1185">Reference proteome</keyword>
<dbReference type="FunFam" id="2.40.30.110:FF:000008">
    <property type="entry name" value="Sarcosine dehydrogenase"/>
    <property type="match status" value="1"/>
</dbReference>
<dbReference type="Gene3D" id="3.30.70.1400">
    <property type="entry name" value="Aminomethyltransferase beta-barrel domains"/>
    <property type="match status" value="1"/>
</dbReference>
<dbReference type="EMBL" id="GITU01002394">
    <property type="protein sequence ID" value="MBC1171097.1"/>
    <property type="molecule type" value="Transcribed_RNA"/>
</dbReference>
<dbReference type="InterPro" id="IPR023827">
    <property type="entry name" value="Peptidase_S8_Asp-AS"/>
</dbReference>
<evidence type="ECO:0000313" key="6">
    <source>
        <dbReference type="EMBL" id="MBC1171097.1"/>
    </source>
</evidence>
<dbReference type="InterPro" id="IPR006222">
    <property type="entry name" value="GCVT_N"/>
</dbReference>
<dbReference type="PANTHER" id="PTHR13847">
    <property type="entry name" value="SARCOSINE DEHYDROGENASE-RELATED"/>
    <property type="match status" value="1"/>
</dbReference>
<dbReference type="AlphaFoldDB" id="A0A1B0CVD8"/>
<dbReference type="VEuPathDB" id="VectorBase:LLONM1_001791"/>
<dbReference type="Pfam" id="PF01266">
    <property type="entry name" value="DAO"/>
    <property type="match status" value="2"/>
</dbReference>
<proteinExistence type="inferred from homology"/>
<dbReference type="VEuPathDB" id="VectorBase:LLOJ008923"/>
<dbReference type="EMBL" id="AJWK01030435">
    <property type="status" value="NOT_ANNOTATED_CDS"/>
    <property type="molecule type" value="Genomic_DNA"/>
</dbReference>
<dbReference type="InterPro" id="IPR027266">
    <property type="entry name" value="TrmE/GcvT-like"/>
</dbReference>
<feature type="domain" description="FAD dependent oxidoreductase" evidence="3">
    <location>
        <begin position="243"/>
        <end position="595"/>
    </location>
</feature>
<dbReference type="InterPro" id="IPR036188">
    <property type="entry name" value="FAD/NAD-bd_sf"/>
</dbReference>
<dbReference type="Proteomes" id="UP000092461">
    <property type="component" value="Unassembled WGS sequence"/>
</dbReference>
<organism evidence="7 8">
    <name type="scientific">Lutzomyia longipalpis</name>
    <name type="common">Sand fly</name>
    <dbReference type="NCBI Taxonomy" id="7200"/>
    <lineage>
        <taxon>Eukaryota</taxon>
        <taxon>Metazoa</taxon>
        <taxon>Ecdysozoa</taxon>
        <taxon>Arthropoda</taxon>
        <taxon>Hexapoda</taxon>
        <taxon>Insecta</taxon>
        <taxon>Pterygota</taxon>
        <taxon>Neoptera</taxon>
        <taxon>Endopterygota</taxon>
        <taxon>Diptera</taxon>
        <taxon>Nematocera</taxon>
        <taxon>Psychodoidea</taxon>
        <taxon>Psychodidae</taxon>
        <taxon>Lutzomyia</taxon>
        <taxon>Lutzomyia</taxon>
    </lineage>
</organism>
<comment type="similarity">
    <text evidence="1">Belongs to the GcvT family.</text>
</comment>
<feature type="domain" description="FAD dependent oxidoreductase central" evidence="5">
    <location>
        <begin position="598"/>
        <end position="651"/>
    </location>
</feature>
<evidence type="ECO:0000259" key="3">
    <source>
        <dbReference type="Pfam" id="PF01266"/>
    </source>
</evidence>
<dbReference type="PANTHER" id="PTHR13847:SF200">
    <property type="entry name" value="SARCOSINE DEHYDROGENASE, MITOCHONDRIAL"/>
    <property type="match status" value="1"/>
</dbReference>